<dbReference type="GO" id="GO:0046872">
    <property type="term" value="F:metal ion binding"/>
    <property type="evidence" value="ECO:0007669"/>
    <property type="project" value="UniProtKB-KW"/>
</dbReference>
<dbReference type="GO" id="GO:0106350">
    <property type="term" value="F:all-trans-octaprenyl-diphosphate synthase activity"/>
    <property type="evidence" value="ECO:0007669"/>
    <property type="project" value="UniProtKB-EC"/>
</dbReference>
<accession>A0A3S4EKK2</accession>
<keyword evidence="8" id="KW-1185">Reference proteome</keyword>
<evidence type="ECO:0000313" key="8">
    <source>
        <dbReference type="Proteomes" id="UP000268844"/>
    </source>
</evidence>
<dbReference type="EC" id="2.5.1.90" evidence="7"/>
<dbReference type="PROSITE" id="PS00723">
    <property type="entry name" value="POLYPRENYL_SYNTHASE_1"/>
    <property type="match status" value="1"/>
</dbReference>
<evidence type="ECO:0000256" key="1">
    <source>
        <dbReference type="ARBA" id="ARBA00001946"/>
    </source>
</evidence>
<dbReference type="PANTHER" id="PTHR12001">
    <property type="entry name" value="GERANYLGERANYL PYROPHOSPHATE SYNTHASE"/>
    <property type="match status" value="1"/>
</dbReference>
<dbReference type="SUPFAM" id="SSF48576">
    <property type="entry name" value="Terpenoid synthases"/>
    <property type="match status" value="1"/>
</dbReference>
<comment type="cofactor">
    <cofactor evidence="1">
        <name>Mg(2+)</name>
        <dbReference type="ChEBI" id="CHEBI:18420"/>
    </cofactor>
</comment>
<evidence type="ECO:0000256" key="6">
    <source>
        <dbReference type="RuleBase" id="RU004466"/>
    </source>
</evidence>
<reference evidence="7 8" key="1">
    <citation type="submission" date="2018-12" db="EMBL/GenBank/DDBJ databases">
        <authorList>
            <person name="Criscuolo A."/>
        </authorList>
    </citation>
    <scope>NUCLEOTIDE SEQUENCE [LARGE SCALE GENOMIC DNA]</scope>
    <source>
        <strain evidence="7">ACIP1116281</strain>
    </source>
</reference>
<protein>
    <submittedName>
        <fullName evidence="7">Octaprenyl-diphosphate synthase</fullName>
        <ecNumber evidence="7">2.5.1.90</ecNumber>
    </submittedName>
</protein>
<keyword evidence="5" id="KW-0460">Magnesium</keyword>
<dbReference type="Pfam" id="PF00348">
    <property type="entry name" value="polyprenyl_synt"/>
    <property type="match status" value="1"/>
</dbReference>
<dbReference type="EMBL" id="UZWD01000018">
    <property type="protein sequence ID" value="VDS04042.1"/>
    <property type="molecule type" value="Genomic_DNA"/>
</dbReference>
<dbReference type="PANTHER" id="PTHR12001:SF69">
    <property type="entry name" value="ALL TRANS-POLYPRENYL-DIPHOSPHATE SYNTHASE PDSS1"/>
    <property type="match status" value="1"/>
</dbReference>
<dbReference type="Gene3D" id="1.10.600.10">
    <property type="entry name" value="Farnesyl Diphosphate Synthase"/>
    <property type="match status" value="1"/>
</dbReference>
<evidence type="ECO:0000256" key="2">
    <source>
        <dbReference type="ARBA" id="ARBA00006706"/>
    </source>
</evidence>
<evidence type="ECO:0000256" key="4">
    <source>
        <dbReference type="ARBA" id="ARBA00022723"/>
    </source>
</evidence>
<evidence type="ECO:0000313" key="7">
    <source>
        <dbReference type="EMBL" id="VDS04042.1"/>
    </source>
</evidence>
<dbReference type="AlphaFoldDB" id="A0A3S4EKK2"/>
<dbReference type="GO" id="GO:0008299">
    <property type="term" value="P:isoprenoid biosynthetic process"/>
    <property type="evidence" value="ECO:0007669"/>
    <property type="project" value="InterPro"/>
</dbReference>
<dbReference type="SFLD" id="SFLDS00005">
    <property type="entry name" value="Isoprenoid_Synthase_Type_I"/>
    <property type="match status" value="1"/>
</dbReference>
<dbReference type="InterPro" id="IPR008949">
    <property type="entry name" value="Isoprenoid_synthase_dom_sf"/>
</dbReference>
<dbReference type="Proteomes" id="UP000268844">
    <property type="component" value="Unassembled WGS sequence"/>
</dbReference>
<evidence type="ECO:0000256" key="3">
    <source>
        <dbReference type="ARBA" id="ARBA00022679"/>
    </source>
</evidence>
<dbReference type="CDD" id="cd00685">
    <property type="entry name" value="Trans_IPPS_HT"/>
    <property type="match status" value="1"/>
</dbReference>
<name>A0A3S4EKK2_9HYPH</name>
<comment type="similarity">
    <text evidence="2 6">Belongs to the FPP/GGPP synthase family.</text>
</comment>
<sequence length="365" mass="38477">MAGSVRPYMGRSDGLNPICRCGNKDVTAVSVLPQMKEKPVANPVERLMAATAEDMARVNALILDRAHSHVDMVPELARYLIDSGGKRLRPMLTVATAILFGRGTGNAVNFAAAVEFMHNATLLHDDVVDESDMRRGKPAARMVWGNKASILVGDFLLGQAFMMMVETGDIGALGVLSAASAVMAEGEVFQLAKTGDLATTEADYAEVIRAKTAVLFKAACEVGAMSGGADQAGREALALYGLELGNAFQLVDDALDYGGQSGTLGKNVGDDLREGKMTLPVILALADGTEAERSVIAAALGKVDASDLEVQQVVAIFNRYDTLKRTLDKAEGHAEAAIAALSELPDSEMKSILADVVRHSVGRAS</sequence>
<dbReference type="InterPro" id="IPR033749">
    <property type="entry name" value="Polyprenyl_synt_CS"/>
</dbReference>
<keyword evidence="4" id="KW-0479">Metal-binding</keyword>
<proteinExistence type="inferred from homology"/>
<gene>
    <name evidence="7" type="primary">ispB</name>
    <name evidence="7" type="ORF">DEVEQU_01173</name>
</gene>
<dbReference type="InterPro" id="IPR000092">
    <property type="entry name" value="Polyprenyl_synt"/>
</dbReference>
<evidence type="ECO:0000256" key="5">
    <source>
        <dbReference type="ARBA" id="ARBA00022842"/>
    </source>
</evidence>
<keyword evidence="3 6" id="KW-0808">Transferase</keyword>
<organism evidence="7 8">
    <name type="scientific">Devosia equisanguinis</name>
    <dbReference type="NCBI Taxonomy" id="2490941"/>
    <lineage>
        <taxon>Bacteria</taxon>
        <taxon>Pseudomonadati</taxon>
        <taxon>Pseudomonadota</taxon>
        <taxon>Alphaproteobacteria</taxon>
        <taxon>Hyphomicrobiales</taxon>
        <taxon>Devosiaceae</taxon>
        <taxon>Devosia</taxon>
    </lineage>
</organism>